<protein>
    <submittedName>
        <fullName evidence="2">Uncharacterized protein</fullName>
    </submittedName>
</protein>
<keyword evidence="1" id="KW-0472">Membrane</keyword>
<keyword evidence="1" id="KW-1133">Transmembrane helix</keyword>
<evidence type="ECO:0000313" key="3">
    <source>
        <dbReference type="Proteomes" id="UP000075806"/>
    </source>
</evidence>
<accession>A0A161QBK3</accession>
<dbReference type="AlphaFoldDB" id="A0A161QBK3"/>
<evidence type="ECO:0000313" key="2">
    <source>
        <dbReference type="EMBL" id="KYG35307.1"/>
    </source>
</evidence>
<name>A0A161QBK3_9BACI</name>
<reference evidence="2" key="1">
    <citation type="submission" date="2016-02" db="EMBL/GenBank/DDBJ databases">
        <title>Genome sequence of Bacillus trypoxylicola KCTC 13244(T).</title>
        <authorList>
            <person name="Jeong H."/>
            <person name="Park S.-H."/>
            <person name="Choi S.-K."/>
        </authorList>
    </citation>
    <scope>NUCLEOTIDE SEQUENCE [LARGE SCALE GENOMIC DNA]</scope>
    <source>
        <strain evidence="2">KCTC 13244</strain>
    </source>
</reference>
<evidence type="ECO:0000256" key="1">
    <source>
        <dbReference type="SAM" id="Phobius"/>
    </source>
</evidence>
<organism evidence="2 3">
    <name type="scientific">Alkalihalobacillus trypoxylicola</name>
    <dbReference type="NCBI Taxonomy" id="519424"/>
    <lineage>
        <taxon>Bacteria</taxon>
        <taxon>Bacillati</taxon>
        <taxon>Bacillota</taxon>
        <taxon>Bacilli</taxon>
        <taxon>Bacillales</taxon>
        <taxon>Bacillaceae</taxon>
        <taxon>Alkalihalobacillus</taxon>
    </lineage>
</organism>
<dbReference type="EMBL" id="LTAO01000001">
    <property type="protein sequence ID" value="KYG35307.1"/>
    <property type="molecule type" value="Genomic_DNA"/>
</dbReference>
<proteinExistence type="predicted"/>
<gene>
    <name evidence="2" type="ORF">AZF04_02935</name>
</gene>
<comment type="caution">
    <text evidence="2">The sequence shown here is derived from an EMBL/GenBank/DDBJ whole genome shotgun (WGS) entry which is preliminary data.</text>
</comment>
<sequence length="106" mass="12200">MITKKNRNIKQNIANAVPKACSINIMNIQQNKIIFIKCNKRDSDLIKGSFNTFTIIKSKVITNIFINIKNIVFCTSIGNRKLNNIQRIEAIIIQINVIFLIISIFY</sequence>
<feature type="transmembrane region" description="Helical" evidence="1">
    <location>
        <begin position="88"/>
        <end position="105"/>
    </location>
</feature>
<keyword evidence="3" id="KW-1185">Reference proteome</keyword>
<dbReference type="Proteomes" id="UP000075806">
    <property type="component" value="Unassembled WGS sequence"/>
</dbReference>
<keyword evidence="1" id="KW-0812">Transmembrane</keyword>